<dbReference type="EMBL" id="LIAE01006336">
    <property type="protein sequence ID" value="PAV91102.1"/>
    <property type="molecule type" value="Genomic_DNA"/>
</dbReference>
<keyword evidence="3" id="KW-1185">Reference proteome</keyword>
<protein>
    <submittedName>
        <fullName evidence="2">Uncharacterized protein</fullName>
    </submittedName>
</protein>
<gene>
    <name evidence="2" type="ORF">WR25_02805</name>
</gene>
<proteinExistence type="predicted"/>
<evidence type="ECO:0000313" key="2">
    <source>
        <dbReference type="EMBL" id="PAV91102.1"/>
    </source>
</evidence>
<sequence>MILRIHTIFAVILCLILAIQLAECADRYYVRKGGRLERYRDQTLSEWRGVLARHKNHHHRHRRHRRKRKRHDADASSIRIDHVMAQMDSMVRPRFGRSIPFMS</sequence>
<dbReference type="OrthoDB" id="5867862at2759"/>
<evidence type="ECO:0000313" key="3">
    <source>
        <dbReference type="Proteomes" id="UP000218231"/>
    </source>
</evidence>
<dbReference type="AlphaFoldDB" id="A0A2A2LXZ2"/>
<name>A0A2A2LXZ2_9BILA</name>
<reference evidence="2 3" key="1">
    <citation type="journal article" date="2017" name="Curr. Biol.">
        <title>Genome architecture and evolution of a unichromosomal asexual nematode.</title>
        <authorList>
            <person name="Fradin H."/>
            <person name="Zegar C."/>
            <person name="Gutwein M."/>
            <person name="Lucas J."/>
            <person name="Kovtun M."/>
            <person name="Corcoran D."/>
            <person name="Baugh L.R."/>
            <person name="Kiontke K."/>
            <person name="Gunsalus K."/>
            <person name="Fitch D.H."/>
            <person name="Piano F."/>
        </authorList>
    </citation>
    <scope>NUCLEOTIDE SEQUENCE [LARGE SCALE GENOMIC DNA]</scope>
    <source>
        <strain evidence="2">PF1309</strain>
    </source>
</reference>
<feature type="chain" id="PRO_5012719779" evidence="1">
    <location>
        <begin position="25"/>
        <end position="103"/>
    </location>
</feature>
<feature type="signal peptide" evidence="1">
    <location>
        <begin position="1"/>
        <end position="24"/>
    </location>
</feature>
<organism evidence="2 3">
    <name type="scientific">Diploscapter pachys</name>
    <dbReference type="NCBI Taxonomy" id="2018661"/>
    <lineage>
        <taxon>Eukaryota</taxon>
        <taxon>Metazoa</taxon>
        <taxon>Ecdysozoa</taxon>
        <taxon>Nematoda</taxon>
        <taxon>Chromadorea</taxon>
        <taxon>Rhabditida</taxon>
        <taxon>Rhabditina</taxon>
        <taxon>Rhabditomorpha</taxon>
        <taxon>Rhabditoidea</taxon>
        <taxon>Rhabditidae</taxon>
        <taxon>Diploscapter</taxon>
    </lineage>
</organism>
<keyword evidence="1" id="KW-0732">Signal</keyword>
<accession>A0A2A2LXZ2</accession>
<dbReference type="Proteomes" id="UP000218231">
    <property type="component" value="Unassembled WGS sequence"/>
</dbReference>
<evidence type="ECO:0000256" key="1">
    <source>
        <dbReference type="SAM" id="SignalP"/>
    </source>
</evidence>
<comment type="caution">
    <text evidence="2">The sequence shown here is derived from an EMBL/GenBank/DDBJ whole genome shotgun (WGS) entry which is preliminary data.</text>
</comment>